<comment type="caution">
    <text evidence="2">The sequence shown here is derived from an EMBL/GenBank/DDBJ whole genome shotgun (WGS) entry which is preliminary data.</text>
</comment>
<reference evidence="2 3" key="1">
    <citation type="journal article" date="2016" name="Nat. Commun.">
        <title>Thousands of microbial genomes shed light on interconnected biogeochemical processes in an aquifer system.</title>
        <authorList>
            <person name="Anantharaman K."/>
            <person name="Brown C.T."/>
            <person name="Hug L.A."/>
            <person name="Sharon I."/>
            <person name="Castelle C.J."/>
            <person name="Probst A.J."/>
            <person name="Thomas B.C."/>
            <person name="Singh A."/>
            <person name="Wilkins M.J."/>
            <person name="Karaoz U."/>
            <person name="Brodie E.L."/>
            <person name="Williams K.H."/>
            <person name="Hubbard S.S."/>
            <person name="Banfield J.F."/>
        </authorList>
    </citation>
    <scope>NUCLEOTIDE SEQUENCE [LARGE SCALE GENOMIC DNA]</scope>
</reference>
<dbReference type="AlphaFoldDB" id="A0A1G1YL89"/>
<keyword evidence="1" id="KW-1133">Transmembrane helix</keyword>
<evidence type="ECO:0000313" key="2">
    <source>
        <dbReference type="EMBL" id="OGY53115.1"/>
    </source>
</evidence>
<organism evidence="2 3">
    <name type="scientific">Candidatus Buchananbacteria bacterium RIFCSPLOWO2_01_FULL_39_33</name>
    <dbReference type="NCBI Taxonomy" id="1797543"/>
    <lineage>
        <taxon>Bacteria</taxon>
        <taxon>Candidatus Buchananiibacteriota</taxon>
    </lineage>
</organism>
<protein>
    <submittedName>
        <fullName evidence="2">Uncharacterized protein</fullName>
    </submittedName>
</protein>
<gene>
    <name evidence="2" type="ORF">A3A02_00160</name>
</gene>
<proteinExistence type="predicted"/>
<keyword evidence="1" id="KW-0472">Membrane</keyword>
<accession>A0A1G1YL89</accession>
<evidence type="ECO:0000313" key="3">
    <source>
        <dbReference type="Proteomes" id="UP000177376"/>
    </source>
</evidence>
<dbReference type="Proteomes" id="UP000177376">
    <property type="component" value="Unassembled WGS sequence"/>
</dbReference>
<evidence type="ECO:0000256" key="1">
    <source>
        <dbReference type="SAM" id="Phobius"/>
    </source>
</evidence>
<dbReference type="EMBL" id="MHIM01000004">
    <property type="protein sequence ID" value="OGY53115.1"/>
    <property type="molecule type" value="Genomic_DNA"/>
</dbReference>
<feature type="transmembrane region" description="Helical" evidence="1">
    <location>
        <begin position="21"/>
        <end position="40"/>
    </location>
</feature>
<keyword evidence="1" id="KW-0812">Transmembrane</keyword>
<sequence length="180" mass="20727">MNLVISTFKPRRKTMSNRKKELIGFISFILMLLFLLLTLLGTNQEKNLTIVLKEGSILQKALIIGDPKKPIINPRSVSTSVLMENNEYYQKSLKAKNAGLLGKSDIYFQWAKETVMKQIKTYAQTNNIGFIFEEGPFFKFLRTKLDFANKTNKELREEFDLTDAIIKSVRQEKAKAAKKQ</sequence>
<name>A0A1G1YL89_9BACT</name>